<name>A0A914BP57_PATMI</name>
<dbReference type="EnsemblMetazoa" id="XM_038221558.1">
    <property type="protein sequence ID" value="XP_038077486.1"/>
    <property type="gene ID" value="LOC119745298"/>
</dbReference>
<evidence type="ECO:0000313" key="4">
    <source>
        <dbReference type="Proteomes" id="UP000887568"/>
    </source>
</evidence>
<dbReference type="PANTHER" id="PTHR47163:SF2">
    <property type="entry name" value="SI:DKEY-17M8.2"/>
    <property type="match status" value="1"/>
</dbReference>
<organism evidence="3 4">
    <name type="scientific">Patiria miniata</name>
    <name type="common">Bat star</name>
    <name type="synonym">Asterina miniata</name>
    <dbReference type="NCBI Taxonomy" id="46514"/>
    <lineage>
        <taxon>Eukaryota</taxon>
        <taxon>Metazoa</taxon>
        <taxon>Echinodermata</taxon>
        <taxon>Eleutherozoa</taxon>
        <taxon>Asterozoa</taxon>
        <taxon>Asteroidea</taxon>
        <taxon>Valvatacea</taxon>
        <taxon>Valvatida</taxon>
        <taxon>Asterinidae</taxon>
        <taxon>Patiria</taxon>
    </lineage>
</organism>
<dbReference type="InterPro" id="IPR053164">
    <property type="entry name" value="IS1016-like_transposase"/>
</dbReference>
<dbReference type="Pfam" id="PF12762">
    <property type="entry name" value="DDE_Tnp_IS1595"/>
    <property type="match status" value="1"/>
</dbReference>
<dbReference type="GeneID" id="119745298"/>
<proteinExistence type="predicted"/>
<dbReference type="InterPro" id="IPR024445">
    <property type="entry name" value="Tnp_ISXO2-like"/>
</dbReference>
<evidence type="ECO:0000313" key="3">
    <source>
        <dbReference type="EnsemblMetazoa" id="XP_038077486.1"/>
    </source>
</evidence>
<accession>A0A914BP57</accession>
<evidence type="ECO:0000259" key="2">
    <source>
        <dbReference type="SMART" id="SM01126"/>
    </source>
</evidence>
<dbReference type="RefSeq" id="XP_038077486.1">
    <property type="nucleotide sequence ID" value="XM_038221558.1"/>
</dbReference>
<evidence type="ECO:0000256" key="1">
    <source>
        <dbReference type="SAM" id="MobiDB-lite"/>
    </source>
</evidence>
<feature type="domain" description="ISXO2-like transposase" evidence="2">
    <location>
        <begin position="174"/>
        <end position="317"/>
    </location>
</feature>
<dbReference type="SMART" id="SM01126">
    <property type="entry name" value="DDE_Tnp_IS1595"/>
    <property type="match status" value="1"/>
</dbReference>
<dbReference type="AlphaFoldDB" id="A0A914BP57"/>
<dbReference type="Proteomes" id="UP000887568">
    <property type="component" value="Unplaced"/>
</dbReference>
<protein>
    <recommendedName>
        <fullName evidence="2">ISXO2-like transposase domain-containing protein</fullName>
    </recommendedName>
</protein>
<keyword evidence="4" id="KW-1185">Reference proteome</keyword>
<reference evidence="3" key="1">
    <citation type="submission" date="2022-11" db="UniProtKB">
        <authorList>
            <consortium name="EnsemblMetazoa"/>
        </authorList>
    </citation>
    <scope>IDENTIFICATION</scope>
</reference>
<dbReference type="PANTHER" id="PTHR47163">
    <property type="entry name" value="DDE_TNP_IS1595 DOMAIN-CONTAINING PROTEIN"/>
    <property type="match status" value="1"/>
</dbReference>
<sequence>MSSPQADLKNALPAEDMEDNNTFSTPIKMSEERKHWNMWGLMKRLATKESTVEFCKEQGLIATDPICKWCRRLLRWSPTEHRGDGFSWRCNNRRCKKRARSRSVRHRSWFADSSLSIEKVLVLTYCWAVGMTNKVAVRESSISGTISSPKTVVEWFNYCREVCLHAVQQSSSKAIGGPELVVEIGESKFGKQKLNRSRNMEGKWVLGGICRKTRDVFFIEIDNREPATVISLIKEYVAPGSTLVITDCWQSYDCFSADNFKDLNVYHTVKFMSPPTGALTRNAESQWTQTKRKLLGSTTSSCGGFGLYLAEYIWRRKNRDKDSFQQILDDILLLYKPPKYC</sequence>
<dbReference type="OrthoDB" id="6431448at2759"/>
<feature type="region of interest" description="Disordered" evidence="1">
    <location>
        <begin position="1"/>
        <end position="21"/>
    </location>
</feature>